<keyword evidence="3" id="KW-1185">Reference proteome</keyword>
<protein>
    <submittedName>
        <fullName evidence="2">Uncharacterized protein</fullName>
    </submittedName>
</protein>
<organism evidence="2 3">
    <name type="scientific">Mycena belliarum</name>
    <dbReference type="NCBI Taxonomy" id="1033014"/>
    <lineage>
        <taxon>Eukaryota</taxon>
        <taxon>Fungi</taxon>
        <taxon>Dikarya</taxon>
        <taxon>Basidiomycota</taxon>
        <taxon>Agaricomycotina</taxon>
        <taxon>Agaricomycetes</taxon>
        <taxon>Agaricomycetidae</taxon>
        <taxon>Agaricales</taxon>
        <taxon>Marasmiineae</taxon>
        <taxon>Mycenaceae</taxon>
        <taxon>Mycena</taxon>
    </lineage>
</organism>
<feature type="compositionally biased region" description="Pro residues" evidence="1">
    <location>
        <begin position="181"/>
        <end position="193"/>
    </location>
</feature>
<feature type="compositionally biased region" description="Basic and acidic residues" evidence="1">
    <location>
        <begin position="10"/>
        <end position="24"/>
    </location>
</feature>
<accession>A0AAD6XSI6</accession>
<sequence>MAGSRKSRKSREESSAYRPVRKENTGSLVSGSALSQERRSTRTQKSKDTRMAHRLLKKSERQNAKRSWDKPRTKKAVEVESEDEEVDDEMERMSSPATGNPRERTPTLQEIDVEQDSPRAPLGWEGEIEEDEELASQVLTTMLLERQRESRTRTPPREATTMAAAETRACLPPGTQRPRWSPLPPSSPPPPSSPEETEHHGPAQPKRRGWVSPGEWDEPGSPLPSGVGRMSWRHLFKRWARKGDAGRDDE</sequence>
<evidence type="ECO:0000313" key="2">
    <source>
        <dbReference type="EMBL" id="KAJ7096551.1"/>
    </source>
</evidence>
<reference evidence="2" key="1">
    <citation type="submission" date="2023-03" db="EMBL/GenBank/DDBJ databases">
        <title>Massive genome expansion in bonnet fungi (Mycena s.s.) driven by repeated elements and novel gene families across ecological guilds.</title>
        <authorList>
            <consortium name="Lawrence Berkeley National Laboratory"/>
            <person name="Harder C.B."/>
            <person name="Miyauchi S."/>
            <person name="Viragh M."/>
            <person name="Kuo A."/>
            <person name="Thoen E."/>
            <person name="Andreopoulos B."/>
            <person name="Lu D."/>
            <person name="Skrede I."/>
            <person name="Drula E."/>
            <person name="Henrissat B."/>
            <person name="Morin E."/>
            <person name="Kohler A."/>
            <person name="Barry K."/>
            <person name="LaButti K."/>
            <person name="Morin E."/>
            <person name="Salamov A."/>
            <person name="Lipzen A."/>
            <person name="Mereny Z."/>
            <person name="Hegedus B."/>
            <person name="Baldrian P."/>
            <person name="Stursova M."/>
            <person name="Weitz H."/>
            <person name="Taylor A."/>
            <person name="Grigoriev I.V."/>
            <person name="Nagy L.G."/>
            <person name="Martin F."/>
            <person name="Kauserud H."/>
        </authorList>
    </citation>
    <scope>NUCLEOTIDE SEQUENCE</scope>
    <source>
        <strain evidence="2">CBHHK173m</strain>
    </source>
</reference>
<feature type="region of interest" description="Disordered" evidence="1">
    <location>
        <begin position="1"/>
        <end position="121"/>
    </location>
</feature>
<feature type="region of interest" description="Disordered" evidence="1">
    <location>
        <begin position="143"/>
        <end position="232"/>
    </location>
</feature>
<dbReference type="AlphaFoldDB" id="A0AAD6XSI6"/>
<proteinExistence type="predicted"/>
<feature type="compositionally biased region" description="Basic and acidic residues" evidence="1">
    <location>
        <begin position="36"/>
        <end position="78"/>
    </location>
</feature>
<feature type="compositionally biased region" description="Acidic residues" evidence="1">
    <location>
        <begin position="79"/>
        <end position="90"/>
    </location>
</feature>
<dbReference type="Proteomes" id="UP001222325">
    <property type="component" value="Unassembled WGS sequence"/>
</dbReference>
<evidence type="ECO:0000256" key="1">
    <source>
        <dbReference type="SAM" id="MobiDB-lite"/>
    </source>
</evidence>
<feature type="compositionally biased region" description="Low complexity" evidence="1">
    <location>
        <begin position="157"/>
        <end position="169"/>
    </location>
</feature>
<feature type="compositionally biased region" description="Basic and acidic residues" evidence="1">
    <location>
        <begin position="145"/>
        <end position="156"/>
    </location>
</feature>
<name>A0AAD6XSI6_9AGAR</name>
<gene>
    <name evidence="2" type="ORF">B0H15DRAFT_946023</name>
</gene>
<dbReference type="EMBL" id="JARJCN010000011">
    <property type="protein sequence ID" value="KAJ7096551.1"/>
    <property type="molecule type" value="Genomic_DNA"/>
</dbReference>
<comment type="caution">
    <text evidence="2">The sequence shown here is derived from an EMBL/GenBank/DDBJ whole genome shotgun (WGS) entry which is preliminary data.</text>
</comment>
<evidence type="ECO:0000313" key="3">
    <source>
        <dbReference type="Proteomes" id="UP001222325"/>
    </source>
</evidence>
<feature type="compositionally biased region" description="Polar residues" evidence="1">
    <location>
        <begin position="25"/>
        <end position="35"/>
    </location>
</feature>